<dbReference type="EMBL" id="JRTT01000023">
    <property type="protein sequence ID" value="KHD75818.1"/>
    <property type="molecule type" value="Genomic_DNA"/>
</dbReference>
<comment type="caution">
    <text evidence="1">The sequence shown here is derived from an EMBL/GenBank/DDBJ whole genome shotgun (WGS) entry which is preliminary data.</text>
</comment>
<gene>
    <name evidence="1" type="ORF">MB27_20485</name>
</gene>
<dbReference type="eggNOG" id="COG2203">
    <property type="taxonomic scope" value="Bacteria"/>
</dbReference>
<protein>
    <recommendedName>
        <fullName evidence="3">ANTAR domain-containing protein</fullName>
    </recommendedName>
</protein>
<name>A0A0A6UL96_ACTUT</name>
<accession>A0A0A6UL96</accession>
<dbReference type="AlphaFoldDB" id="A0A0A6UL96"/>
<keyword evidence="2" id="KW-1185">Reference proteome</keyword>
<proteinExistence type="predicted"/>
<dbReference type="STRING" id="1869.MB27_20485"/>
<organism evidence="1 2">
    <name type="scientific">Actinoplanes utahensis</name>
    <dbReference type="NCBI Taxonomy" id="1869"/>
    <lineage>
        <taxon>Bacteria</taxon>
        <taxon>Bacillati</taxon>
        <taxon>Actinomycetota</taxon>
        <taxon>Actinomycetes</taxon>
        <taxon>Micromonosporales</taxon>
        <taxon>Micromonosporaceae</taxon>
        <taxon>Actinoplanes</taxon>
    </lineage>
</organism>
<sequence length="233" mass="23720">MRQPLAEALVALAETPDDVPGIADDLQKVARLAADRIAAVDYAAIVRRPDDGSCVVAASGDLVQGVDSVTRAAQDSMGPPDACQSGAGTMSWPNFRDTATELGLGATSVPLFTGSGTAVASLDLYGRDPDRLAPLAAGIGAAYDPDLPWPEECDDTRMCDAGCAELIAGFTEALSVRQSIQLAVVLLGASEQTDPAEAYLKLRVRAAAEGLSLLAAASAVIAPTLAGPATGPD</sequence>
<reference evidence="1 2" key="1">
    <citation type="submission" date="2014-10" db="EMBL/GenBank/DDBJ databases">
        <title>Draft genome sequence of Actinoplanes utahensis NRRL 12052.</title>
        <authorList>
            <person name="Velasco-Bucheli B."/>
            <person name="del Cerro C."/>
            <person name="Hormigo D."/>
            <person name="Garcia J.L."/>
            <person name="Acebal C."/>
            <person name="Arroyo M."/>
            <person name="de la Mata I."/>
        </authorList>
    </citation>
    <scope>NUCLEOTIDE SEQUENCE [LARGE SCALE GENOMIC DNA]</scope>
    <source>
        <strain evidence="1 2">NRRL 12052</strain>
    </source>
</reference>
<evidence type="ECO:0008006" key="3">
    <source>
        <dbReference type="Google" id="ProtNLM"/>
    </source>
</evidence>
<dbReference type="Proteomes" id="UP000054537">
    <property type="component" value="Unassembled WGS sequence"/>
</dbReference>
<evidence type="ECO:0000313" key="1">
    <source>
        <dbReference type="EMBL" id="KHD75818.1"/>
    </source>
</evidence>
<evidence type="ECO:0000313" key="2">
    <source>
        <dbReference type="Proteomes" id="UP000054537"/>
    </source>
</evidence>